<evidence type="ECO:0000313" key="1">
    <source>
        <dbReference type="EMBL" id="TDG37126.1"/>
    </source>
</evidence>
<dbReference type="Proteomes" id="UP000295668">
    <property type="component" value="Unassembled WGS sequence"/>
</dbReference>
<dbReference type="AlphaFoldDB" id="A0A4R5MNI0"/>
<protein>
    <submittedName>
        <fullName evidence="1">DUF2442 domain-containing protein</fullName>
    </submittedName>
</protein>
<evidence type="ECO:0000313" key="2">
    <source>
        <dbReference type="Proteomes" id="UP000295668"/>
    </source>
</evidence>
<dbReference type="InterPro" id="IPR018841">
    <property type="entry name" value="DUF2442"/>
</dbReference>
<organism evidence="1 2">
    <name type="scientific">Pedobacter changchengzhani</name>
    <dbReference type="NCBI Taxonomy" id="2529274"/>
    <lineage>
        <taxon>Bacteria</taxon>
        <taxon>Pseudomonadati</taxon>
        <taxon>Bacteroidota</taxon>
        <taxon>Sphingobacteriia</taxon>
        <taxon>Sphingobacteriales</taxon>
        <taxon>Sphingobacteriaceae</taxon>
        <taxon>Pedobacter</taxon>
    </lineage>
</organism>
<accession>A0A4R5MNI0</accession>
<dbReference type="Pfam" id="PF10387">
    <property type="entry name" value="DUF2442"/>
    <property type="match status" value="1"/>
</dbReference>
<dbReference type="OrthoDB" id="1369138at2"/>
<keyword evidence="2" id="KW-1185">Reference proteome</keyword>
<dbReference type="Gene3D" id="3.30.2020.10">
    <property type="entry name" value="NE0471-like N-terminal domain"/>
    <property type="match status" value="1"/>
</dbReference>
<dbReference type="SUPFAM" id="SSF143880">
    <property type="entry name" value="NE0471 N-terminal domain-like"/>
    <property type="match status" value="1"/>
</dbReference>
<name>A0A4R5MNI0_9SPHI</name>
<proteinExistence type="predicted"/>
<comment type="caution">
    <text evidence="1">The sequence shown here is derived from an EMBL/GenBank/DDBJ whole genome shotgun (WGS) entry which is preliminary data.</text>
</comment>
<gene>
    <name evidence="1" type="ORF">EZJ43_03125</name>
</gene>
<reference evidence="1 2" key="1">
    <citation type="submission" date="2019-02" db="EMBL/GenBank/DDBJ databases">
        <title>Pedobacter sp. nov., a novel speices isolated from soil of pinguins habitat in Antarcitica.</title>
        <authorList>
            <person name="He R.-H."/>
        </authorList>
    </citation>
    <scope>NUCLEOTIDE SEQUENCE [LARGE SCALE GENOMIC DNA]</scope>
    <source>
        <strain evidence="1 2">E01020</strain>
    </source>
</reference>
<dbReference type="InterPro" id="IPR036782">
    <property type="entry name" value="NE0471-like_N"/>
</dbReference>
<sequence>MIMVIEIIKAKYINDYKISFEFSDGVNQTVDFAPFLNSAQNSMTKKYLDKSEFKNFTIEFGDVIWNDYEMCFPIWDLHSGKI</sequence>
<dbReference type="EMBL" id="SJCY01000002">
    <property type="protein sequence ID" value="TDG37126.1"/>
    <property type="molecule type" value="Genomic_DNA"/>
</dbReference>